<reference evidence="9" key="2">
    <citation type="submission" date="2020-09" db="EMBL/GenBank/DDBJ databases">
        <authorList>
            <person name="Sun Q."/>
            <person name="Zhou Y."/>
        </authorList>
    </citation>
    <scope>NUCLEOTIDE SEQUENCE</scope>
    <source>
        <strain evidence="9">CGMCC 4.5737</strain>
    </source>
</reference>
<comment type="similarity">
    <text evidence="2">Belongs to the asparagine synthetase family.</text>
</comment>
<dbReference type="PANTHER" id="PTHR43284">
    <property type="entry name" value="ASPARAGINE SYNTHETASE (GLUTAMINE-HYDROLYZING)"/>
    <property type="match status" value="1"/>
</dbReference>
<keyword evidence="10" id="KW-1185">Reference proteome</keyword>
<feature type="domain" description="Asparagine synthetase" evidence="8">
    <location>
        <begin position="59"/>
        <end position="422"/>
    </location>
</feature>
<evidence type="ECO:0000256" key="6">
    <source>
        <dbReference type="PIRSR" id="PIRSR001589-3"/>
    </source>
</evidence>
<keyword evidence="4" id="KW-0028">Amino-acid biosynthesis</keyword>
<evidence type="ECO:0000259" key="8">
    <source>
        <dbReference type="Pfam" id="PF00733"/>
    </source>
</evidence>
<dbReference type="CDD" id="cd01991">
    <property type="entry name" value="Asn_synthase_B_C"/>
    <property type="match status" value="1"/>
</dbReference>
<dbReference type="PIRSF" id="PIRSF001589">
    <property type="entry name" value="Asn_synthetase_glu-h"/>
    <property type="match status" value="1"/>
</dbReference>
<dbReference type="GO" id="GO:0005829">
    <property type="term" value="C:cytosol"/>
    <property type="evidence" value="ECO:0007669"/>
    <property type="project" value="TreeGrafter"/>
</dbReference>
<dbReference type="InterPro" id="IPR014729">
    <property type="entry name" value="Rossmann-like_a/b/a_fold"/>
</dbReference>
<gene>
    <name evidence="9" type="ORF">GCM10012275_16680</name>
</gene>
<dbReference type="InterPro" id="IPR001962">
    <property type="entry name" value="Asn_synthase"/>
</dbReference>
<sequence length="500" mass="55714">MREIVAGVKTPGVAVWRGMREVLPGALVTVGRDGLREHVYWRLTPRHHRDDRQTTIVRLRELLRDTVRRQLVSDVPASVLLSGDLESSAVAGFAAGELAERGKRVRSLSVGFAEGADNIGPDGVYVNPDAPYVRAVVDHLGTDHTDLLLDHASLADPAVREAAVVARDMPVGRGDMDHAFLLQCQAIRESSTVVLSDEGVNETFGDYRWFHDPMVGAAEGFPWLSAVTGRVRQERPYLRSELAQALDIPGFTTQHYRDAVAETPVLDDEDADTRRRRELLYLHLTRSLPGTLDRKDRMSMAVGLQVRVPFCDHRITEYAFNIPWSLHVFGGREKSVLRAASCAVVPPVVLRRVRNPYPAIRGRRYLESLRRQALEVAAEPGHDVFTLVDRCFVRRAAEVEPGQPPRQRWLALEKLLDLRVWLDHYRPRLVLARALRYGASVPHCRTPWSSPAAGGRPTEPQAVELDVRSVHGLRPTVTAAARSTSPRGRQAPPPGSACQR</sequence>
<dbReference type="AlphaFoldDB" id="A0A8J3CCK0"/>
<dbReference type="Proteomes" id="UP000637578">
    <property type="component" value="Unassembled WGS sequence"/>
</dbReference>
<proteinExistence type="inferred from homology"/>
<dbReference type="EC" id="6.3.5.4" evidence="3"/>
<evidence type="ECO:0000313" key="10">
    <source>
        <dbReference type="Proteomes" id="UP000637578"/>
    </source>
</evidence>
<reference evidence="9" key="1">
    <citation type="journal article" date="2014" name="Int. J. Syst. Evol. Microbiol.">
        <title>Complete genome sequence of Corynebacterium casei LMG S-19264T (=DSM 44701T), isolated from a smear-ripened cheese.</title>
        <authorList>
            <consortium name="US DOE Joint Genome Institute (JGI-PGF)"/>
            <person name="Walter F."/>
            <person name="Albersmeier A."/>
            <person name="Kalinowski J."/>
            <person name="Ruckert C."/>
        </authorList>
    </citation>
    <scope>NUCLEOTIDE SEQUENCE</scope>
    <source>
        <strain evidence="9">CGMCC 4.5737</strain>
    </source>
</reference>
<dbReference type="InterPro" id="IPR051786">
    <property type="entry name" value="ASN_synthetase/amidase"/>
</dbReference>
<evidence type="ECO:0000256" key="7">
    <source>
        <dbReference type="SAM" id="MobiDB-lite"/>
    </source>
</evidence>
<name>A0A8J3CCK0_9PSEU</name>
<evidence type="ECO:0000256" key="4">
    <source>
        <dbReference type="ARBA" id="ARBA00022888"/>
    </source>
</evidence>
<dbReference type="PANTHER" id="PTHR43284:SF1">
    <property type="entry name" value="ASPARAGINE SYNTHETASE"/>
    <property type="match status" value="1"/>
</dbReference>
<comment type="caution">
    <text evidence="9">The sequence shown here is derived from an EMBL/GenBank/DDBJ whole genome shotgun (WGS) entry which is preliminary data.</text>
</comment>
<feature type="region of interest" description="Disordered" evidence="7">
    <location>
        <begin position="446"/>
        <end position="500"/>
    </location>
</feature>
<keyword evidence="4" id="KW-0061">Asparagine biosynthesis</keyword>
<dbReference type="RefSeq" id="WP_308424734.1">
    <property type="nucleotide sequence ID" value="NZ_BMMK01000005.1"/>
</dbReference>
<dbReference type="Gene3D" id="3.40.50.620">
    <property type="entry name" value="HUPs"/>
    <property type="match status" value="1"/>
</dbReference>
<evidence type="ECO:0000313" key="9">
    <source>
        <dbReference type="EMBL" id="GGM46295.1"/>
    </source>
</evidence>
<evidence type="ECO:0000256" key="5">
    <source>
        <dbReference type="ARBA" id="ARBA00048741"/>
    </source>
</evidence>
<accession>A0A8J3CCK0</accession>
<comment type="pathway">
    <text evidence="1">Amino-acid biosynthesis; L-asparagine biosynthesis; L-asparagine from L-aspartate (L-Gln route): step 1/1.</text>
</comment>
<organism evidence="9 10">
    <name type="scientific">Longimycelium tulufanense</name>
    <dbReference type="NCBI Taxonomy" id="907463"/>
    <lineage>
        <taxon>Bacteria</taxon>
        <taxon>Bacillati</taxon>
        <taxon>Actinomycetota</taxon>
        <taxon>Actinomycetes</taxon>
        <taxon>Pseudonocardiales</taxon>
        <taxon>Pseudonocardiaceae</taxon>
        <taxon>Longimycelium</taxon>
    </lineage>
</organism>
<dbReference type="SUPFAM" id="SSF52402">
    <property type="entry name" value="Adenine nucleotide alpha hydrolases-like"/>
    <property type="match status" value="1"/>
</dbReference>
<feature type="compositionally biased region" description="Pro residues" evidence="7">
    <location>
        <begin position="491"/>
        <end position="500"/>
    </location>
</feature>
<dbReference type="GO" id="GO:0004066">
    <property type="term" value="F:asparagine synthase (glutamine-hydrolyzing) activity"/>
    <property type="evidence" value="ECO:0007669"/>
    <property type="project" value="UniProtKB-EC"/>
</dbReference>
<dbReference type="InterPro" id="IPR006426">
    <property type="entry name" value="Asn_synth_AEB"/>
</dbReference>
<comment type="catalytic activity">
    <reaction evidence="5">
        <text>L-aspartate + L-glutamine + ATP + H2O = L-asparagine + L-glutamate + AMP + diphosphate + H(+)</text>
        <dbReference type="Rhea" id="RHEA:12228"/>
        <dbReference type="ChEBI" id="CHEBI:15377"/>
        <dbReference type="ChEBI" id="CHEBI:15378"/>
        <dbReference type="ChEBI" id="CHEBI:29985"/>
        <dbReference type="ChEBI" id="CHEBI:29991"/>
        <dbReference type="ChEBI" id="CHEBI:30616"/>
        <dbReference type="ChEBI" id="CHEBI:33019"/>
        <dbReference type="ChEBI" id="CHEBI:58048"/>
        <dbReference type="ChEBI" id="CHEBI:58359"/>
        <dbReference type="ChEBI" id="CHEBI:456215"/>
        <dbReference type="EC" id="6.3.5.4"/>
    </reaction>
</comment>
<evidence type="ECO:0000256" key="2">
    <source>
        <dbReference type="ARBA" id="ARBA00005752"/>
    </source>
</evidence>
<feature type="site" description="Important for beta-aspartyl-AMP intermediate formation" evidence="6">
    <location>
        <position position="198"/>
    </location>
</feature>
<protein>
    <recommendedName>
        <fullName evidence="3">asparagine synthase (glutamine-hydrolyzing)</fullName>
        <ecNumber evidence="3">6.3.5.4</ecNumber>
    </recommendedName>
</protein>
<dbReference type="EMBL" id="BMMK01000005">
    <property type="protein sequence ID" value="GGM46295.1"/>
    <property type="molecule type" value="Genomic_DNA"/>
</dbReference>
<dbReference type="GO" id="GO:0006529">
    <property type="term" value="P:asparagine biosynthetic process"/>
    <property type="evidence" value="ECO:0007669"/>
    <property type="project" value="UniProtKB-KW"/>
</dbReference>
<evidence type="ECO:0000256" key="1">
    <source>
        <dbReference type="ARBA" id="ARBA00005187"/>
    </source>
</evidence>
<evidence type="ECO:0000256" key="3">
    <source>
        <dbReference type="ARBA" id="ARBA00012737"/>
    </source>
</evidence>
<dbReference type="Pfam" id="PF00733">
    <property type="entry name" value="Asn_synthase"/>
    <property type="match status" value="1"/>
</dbReference>